<keyword evidence="4" id="KW-1185">Reference proteome</keyword>
<feature type="coiled-coil region" evidence="1">
    <location>
        <begin position="177"/>
        <end position="204"/>
    </location>
</feature>
<keyword evidence="1" id="KW-0175">Coiled coil</keyword>
<reference evidence="3 4" key="1">
    <citation type="journal article" date="2019" name="Sci. Rep.">
        <title>Colletotrichum shisoi sp. nov., an anthracnose pathogen of Perilla frutescens in Japan: molecular phylogenetic, morphological and genomic evidence.</title>
        <authorList>
            <person name="Gan P."/>
            <person name="Tsushima A."/>
            <person name="Hiroyama R."/>
            <person name="Narusaka M."/>
            <person name="Takano Y."/>
            <person name="Narusaka Y."/>
            <person name="Kawaradani M."/>
            <person name="Damm U."/>
            <person name="Shirasu K."/>
        </authorList>
    </citation>
    <scope>NUCLEOTIDE SEQUENCE [LARGE SCALE GENOMIC DNA]</scope>
    <source>
        <strain evidence="3 4">PG-2018a</strain>
    </source>
</reference>
<feature type="compositionally biased region" description="Basic and acidic residues" evidence="2">
    <location>
        <begin position="18"/>
        <end position="27"/>
    </location>
</feature>
<proteinExistence type="predicted"/>
<dbReference type="AlphaFoldDB" id="A0A5Q4C114"/>
<comment type="caution">
    <text evidence="3">The sequence shown here is derived from an EMBL/GenBank/DDBJ whole genome shotgun (WGS) entry which is preliminary data.</text>
</comment>
<dbReference type="EMBL" id="PUHP01000126">
    <property type="protein sequence ID" value="TQN73040.1"/>
    <property type="molecule type" value="Genomic_DNA"/>
</dbReference>
<protein>
    <submittedName>
        <fullName evidence="3">Uncharacterized protein</fullName>
    </submittedName>
</protein>
<accession>A0A5Q4C114</accession>
<sequence>MAFHQPTRRPSQLRAARPLHDEERDVPQLHIQDPAATDTSHSWVLFEPADDATTTSYLSEEEESLPTPGRSRLSDIGSLNTFLHSARDTKSRRSGALSSAIDEESVEDDAELDSLDSHLPEFRTVPSLYTQSAGAAAAQSVPVLPAHDGLGSFRLDSPEVQAQIYAFVRFNPKRVRRRRESLELAHLEMEVEQEQETHKMQRIEAWRLEQSRILLEEISRETRRRRLSMASVRPTVTAEDKVAEDVASLSAIGNEDDADSMDWHYESTDTKDDERGLLVKITRKVLNDLGIDERLLSILLGERLLSDDDLSTTPTAGADLPSTPTQETNDSSWQLRALDRIAKELGLMVNQLSHHHPGAFSTYTGMQQMPIPYAGLPVIPESGANTPIAPRAQEVSTKMPEFQPTMVQHARPINIPSRAQSDPPVPLIRDESTPLPASFTQEEWEQDLDVNLVFRYLRSRFSSRSAPSSAFTTGTSHLATSSTPDTAAKAARVRQHHPLVSRARPVERRTFKATTPSSPAGMRHASSCASQSTRRSARRSSVSSRHYWDIGGSLATEPPEQARPSPAKRAHFTIDEDDE</sequence>
<organism evidence="3 4">
    <name type="scientific">Colletotrichum shisoi</name>
    <dbReference type="NCBI Taxonomy" id="2078593"/>
    <lineage>
        <taxon>Eukaryota</taxon>
        <taxon>Fungi</taxon>
        <taxon>Dikarya</taxon>
        <taxon>Ascomycota</taxon>
        <taxon>Pezizomycotina</taxon>
        <taxon>Sordariomycetes</taxon>
        <taxon>Hypocreomycetidae</taxon>
        <taxon>Glomerellales</taxon>
        <taxon>Glomerellaceae</taxon>
        <taxon>Colletotrichum</taxon>
        <taxon>Colletotrichum destructivum species complex</taxon>
    </lineage>
</organism>
<feature type="region of interest" description="Disordered" evidence="2">
    <location>
        <begin position="1"/>
        <end position="41"/>
    </location>
</feature>
<evidence type="ECO:0000256" key="2">
    <source>
        <dbReference type="SAM" id="MobiDB-lite"/>
    </source>
</evidence>
<evidence type="ECO:0000256" key="1">
    <source>
        <dbReference type="SAM" id="Coils"/>
    </source>
</evidence>
<feature type="compositionally biased region" description="Polar residues" evidence="2">
    <location>
        <begin position="322"/>
        <end position="331"/>
    </location>
</feature>
<feature type="region of interest" description="Disordered" evidence="2">
    <location>
        <begin position="54"/>
        <end position="73"/>
    </location>
</feature>
<evidence type="ECO:0000313" key="4">
    <source>
        <dbReference type="Proteomes" id="UP000326340"/>
    </source>
</evidence>
<feature type="compositionally biased region" description="Low complexity" evidence="2">
    <location>
        <begin position="525"/>
        <end position="545"/>
    </location>
</feature>
<dbReference type="OrthoDB" id="5402147at2759"/>
<feature type="region of interest" description="Disordered" evidence="2">
    <location>
        <begin position="465"/>
        <end position="579"/>
    </location>
</feature>
<feature type="region of interest" description="Disordered" evidence="2">
    <location>
        <begin position="311"/>
        <end position="331"/>
    </location>
</feature>
<name>A0A5Q4C114_9PEZI</name>
<evidence type="ECO:0000313" key="3">
    <source>
        <dbReference type="EMBL" id="TQN73040.1"/>
    </source>
</evidence>
<feature type="compositionally biased region" description="Polar residues" evidence="2">
    <location>
        <begin position="472"/>
        <end position="485"/>
    </location>
</feature>
<gene>
    <name evidence="3" type="ORF">CSHISOI_02444</name>
</gene>
<dbReference type="Proteomes" id="UP000326340">
    <property type="component" value="Unassembled WGS sequence"/>
</dbReference>